<dbReference type="InterPro" id="IPR018060">
    <property type="entry name" value="HTH_AraC"/>
</dbReference>
<proteinExistence type="predicted"/>
<dbReference type="GO" id="GO:0003700">
    <property type="term" value="F:DNA-binding transcription factor activity"/>
    <property type="evidence" value="ECO:0007669"/>
    <property type="project" value="InterPro"/>
</dbReference>
<dbReference type="SMART" id="SM00342">
    <property type="entry name" value="HTH_ARAC"/>
    <property type="match status" value="1"/>
</dbReference>
<dbReference type="Gene3D" id="1.10.10.60">
    <property type="entry name" value="Homeodomain-like"/>
    <property type="match status" value="1"/>
</dbReference>
<dbReference type="InterPro" id="IPR009594">
    <property type="entry name" value="Tscrpt_reg_HTH_AraC_N"/>
</dbReference>
<organism evidence="4 5">
    <name type="scientific">Thermodesulfovibrio yellowstonii</name>
    <dbReference type="NCBI Taxonomy" id="28262"/>
    <lineage>
        <taxon>Bacteria</taxon>
        <taxon>Pseudomonadati</taxon>
        <taxon>Nitrospirota</taxon>
        <taxon>Thermodesulfovibrionia</taxon>
        <taxon>Thermodesulfovibrionales</taxon>
        <taxon>Thermodesulfovibrionaceae</taxon>
        <taxon>Thermodesulfovibrio</taxon>
    </lineage>
</organism>
<evidence type="ECO:0000256" key="2">
    <source>
        <dbReference type="ARBA" id="ARBA00023163"/>
    </source>
</evidence>
<feature type="domain" description="HTH araC/xylS-type" evidence="3">
    <location>
        <begin position="125"/>
        <end position="223"/>
    </location>
</feature>
<gene>
    <name evidence="4" type="ORF">TISLANDTSLP1_06310</name>
</gene>
<comment type="caution">
    <text evidence="4">The sequence shown here is derived from an EMBL/GenBank/DDBJ whole genome shotgun (WGS) entry which is preliminary data.</text>
</comment>
<evidence type="ECO:0000313" key="4">
    <source>
        <dbReference type="EMBL" id="GLI52938.1"/>
    </source>
</evidence>
<dbReference type="PANTHER" id="PTHR43436">
    <property type="entry name" value="ARAC-FAMILY TRANSCRIPTIONAL REGULATOR"/>
    <property type="match status" value="1"/>
</dbReference>
<dbReference type="EMBL" id="BSDX01000001">
    <property type="protein sequence ID" value="GLI52938.1"/>
    <property type="molecule type" value="Genomic_DNA"/>
</dbReference>
<dbReference type="Proteomes" id="UP001144297">
    <property type="component" value="Unassembled WGS sequence"/>
</dbReference>
<dbReference type="PROSITE" id="PS01124">
    <property type="entry name" value="HTH_ARAC_FAMILY_2"/>
    <property type="match status" value="1"/>
</dbReference>
<keyword evidence="2" id="KW-0804">Transcription</keyword>
<evidence type="ECO:0000256" key="1">
    <source>
        <dbReference type="ARBA" id="ARBA00023015"/>
    </source>
</evidence>
<evidence type="ECO:0000259" key="3">
    <source>
        <dbReference type="PROSITE" id="PS01124"/>
    </source>
</evidence>
<dbReference type="Pfam" id="PF06719">
    <property type="entry name" value="AraC_N"/>
    <property type="match status" value="1"/>
</dbReference>
<dbReference type="SUPFAM" id="SSF46689">
    <property type="entry name" value="Homeodomain-like"/>
    <property type="match status" value="2"/>
</dbReference>
<dbReference type="PANTHER" id="PTHR43436:SF1">
    <property type="entry name" value="TRANSCRIPTIONAL REGULATORY PROTEIN"/>
    <property type="match status" value="1"/>
</dbReference>
<name>A0A9W6LK71_9BACT</name>
<protein>
    <recommendedName>
        <fullName evidence="3">HTH araC/xylS-type domain-containing protein</fullName>
    </recommendedName>
</protein>
<dbReference type="Pfam" id="PF12833">
    <property type="entry name" value="HTH_18"/>
    <property type="match status" value="1"/>
</dbReference>
<dbReference type="AlphaFoldDB" id="A0A9W6LK71"/>
<sequence length="226" mass="26505">MNPSNFLITSLDLPVIARIIEATPEKPYMSLTLNIDYKELLNLILDFDFLNRNLNKQNPGITTTQVTLPLLMSLQRLLSLNDEPEKIPLFAPLIKREIFYHILLSEQGERLRQLVKKKSSTHKIAKAIEWLKTHYSDRFSIDDLAVKFHMSPSSFYHHFRCLTTMSPLQYQKWLRLNEARRLMLTENLDVTSAAFRVGYESVSQFTREYHRLFGNPPLKDKKLHSE</sequence>
<accession>A0A9W6LK71</accession>
<dbReference type="InterPro" id="IPR009057">
    <property type="entry name" value="Homeodomain-like_sf"/>
</dbReference>
<keyword evidence="5" id="KW-1185">Reference proteome</keyword>
<reference evidence="4" key="1">
    <citation type="submission" date="2022-12" db="EMBL/GenBank/DDBJ databases">
        <title>Reference genome sequencing for broad-spectrum identification of bacterial and archaeal isolates by mass spectrometry.</title>
        <authorList>
            <person name="Sekiguchi Y."/>
            <person name="Tourlousse D.M."/>
        </authorList>
    </citation>
    <scope>NUCLEOTIDE SEQUENCE</scope>
    <source>
        <strain evidence="4">TSL-P1</strain>
    </source>
</reference>
<evidence type="ECO:0000313" key="5">
    <source>
        <dbReference type="Proteomes" id="UP001144297"/>
    </source>
</evidence>
<keyword evidence="1" id="KW-0805">Transcription regulation</keyword>
<dbReference type="GO" id="GO:0043565">
    <property type="term" value="F:sequence-specific DNA binding"/>
    <property type="evidence" value="ECO:0007669"/>
    <property type="project" value="InterPro"/>
</dbReference>